<keyword evidence="5" id="KW-1185">Reference proteome</keyword>
<dbReference type="EMBL" id="CZQA01000001">
    <property type="protein sequence ID" value="CUS32641.1"/>
    <property type="molecule type" value="Genomic_DNA"/>
</dbReference>
<dbReference type="OrthoDB" id="9810105at2"/>
<dbReference type="RefSeq" id="WP_090743843.1">
    <property type="nucleotide sequence ID" value="NZ_CZQA01000001.1"/>
</dbReference>
<feature type="compositionally biased region" description="Basic and acidic residues" evidence="1">
    <location>
        <begin position="115"/>
        <end position="128"/>
    </location>
</feature>
<dbReference type="Proteomes" id="UP000199032">
    <property type="component" value="Unassembled WGS sequence"/>
</dbReference>
<evidence type="ECO:0000256" key="1">
    <source>
        <dbReference type="SAM" id="MobiDB-lite"/>
    </source>
</evidence>
<dbReference type="InterPro" id="IPR014004">
    <property type="entry name" value="Transpt-assoc_nodulatn_dom_bac"/>
</dbReference>
<accession>A0A0S4L4M3</accession>
<feature type="domain" description="BON" evidence="3">
    <location>
        <begin position="303"/>
        <end position="372"/>
    </location>
</feature>
<feature type="signal peptide" evidence="2">
    <location>
        <begin position="1"/>
        <end position="25"/>
    </location>
</feature>
<dbReference type="InterPro" id="IPR051686">
    <property type="entry name" value="Lipoprotein_DolP"/>
</dbReference>
<feature type="compositionally biased region" description="Basic and acidic residues" evidence="1">
    <location>
        <begin position="80"/>
        <end position="95"/>
    </location>
</feature>
<sequence length="374" mass="39958">MAMRFQWLVILSLLIFWPIGTSSQASDGHDKEGMPEKEKPSPSSSPPAVPTVKSEAATEHKEAVPEKPAVRQQPSPAESKPAKAESATDRKEGLSEKPSPSSSQPPTVPAVKNEAATEHKEVVPEKPAARQQPSPASSDSQPTPHKSPAESKPTKAESATDRKEGTLEKIPARPSSSAATDGHGAAPKSLGEIKPQGQPAPTIKADLPPSAEIDIKEKETAAKKPMASLILSVKLALMGDLRLFRYEIEVEDDKQVVTLSGRVANEEDKTAATEVAQAVSGVKAVTNKLIVEKDLAKTLLKKQDEILTLLIKERFAKSATLKAANFDVKTEEGIVQLNGTVRFQVIALEAAEAARQVPGVRAVNTEKIRLEGES</sequence>
<dbReference type="SMART" id="SM00749">
    <property type="entry name" value="BON"/>
    <property type="match status" value="2"/>
</dbReference>
<dbReference type="Gene3D" id="3.30.1340.30">
    <property type="match status" value="2"/>
</dbReference>
<feature type="region of interest" description="Disordered" evidence="1">
    <location>
        <begin position="22"/>
        <end position="206"/>
    </location>
</feature>
<dbReference type="AlphaFoldDB" id="A0A0S4L4M3"/>
<protein>
    <recommendedName>
        <fullName evidence="3">BON domain-containing protein</fullName>
    </recommendedName>
</protein>
<keyword evidence="2" id="KW-0732">Signal</keyword>
<feature type="compositionally biased region" description="Basic and acidic residues" evidence="1">
    <location>
        <begin position="56"/>
        <end position="69"/>
    </location>
</feature>
<dbReference type="Pfam" id="PF04972">
    <property type="entry name" value="BON"/>
    <property type="match status" value="2"/>
</dbReference>
<gene>
    <name evidence="4" type="ORF">COMA1_10740</name>
</gene>
<dbReference type="PANTHER" id="PTHR34606">
    <property type="entry name" value="BON DOMAIN-CONTAINING PROTEIN"/>
    <property type="match status" value="1"/>
</dbReference>
<dbReference type="STRING" id="1742972.COMA1_10740"/>
<evidence type="ECO:0000259" key="3">
    <source>
        <dbReference type="PROSITE" id="PS50914"/>
    </source>
</evidence>
<organism evidence="4 5">
    <name type="scientific">Candidatus Nitrospira nitrosa</name>
    <dbReference type="NCBI Taxonomy" id="1742972"/>
    <lineage>
        <taxon>Bacteria</taxon>
        <taxon>Pseudomonadati</taxon>
        <taxon>Nitrospirota</taxon>
        <taxon>Nitrospiria</taxon>
        <taxon>Nitrospirales</taxon>
        <taxon>Nitrospiraceae</taxon>
        <taxon>Nitrospira</taxon>
    </lineage>
</organism>
<feature type="domain" description="BON" evidence="3">
    <location>
        <begin position="225"/>
        <end position="293"/>
    </location>
</feature>
<dbReference type="InterPro" id="IPR007055">
    <property type="entry name" value="BON_dom"/>
</dbReference>
<dbReference type="PROSITE" id="PS50914">
    <property type="entry name" value="BON"/>
    <property type="match status" value="2"/>
</dbReference>
<proteinExistence type="predicted"/>
<feature type="chain" id="PRO_5006623676" description="BON domain-containing protein" evidence="2">
    <location>
        <begin position="26"/>
        <end position="374"/>
    </location>
</feature>
<name>A0A0S4L4M3_9BACT</name>
<evidence type="ECO:0000313" key="4">
    <source>
        <dbReference type="EMBL" id="CUS32641.1"/>
    </source>
</evidence>
<dbReference type="PANTHER" id="PTHR34606:SF15">
    <property type="entry name" value="BON DOMAIN-CONTAINING PROTEIN"/>
    <property type="match status" value="1"/>
</dbReference>
<feature type="compositionally biased region" description="Basic and acidic residues" evidence="1">
    <location>
        <begin position="27"/>
        <end position="40"/>
    </location>
</feature>
<evidence type="ECO:0000313" key="5">
    <source>
        <dbReference type="Proteomes" id="UP000199032"/>
    </source>
</evidence>
<evidence type="ECO:0000256" key="2">
    <source>
        <dbReference type="SAM" id="SignalP"/>
    </source>
</evidence>
<feature type="compositionally biased region" description="Low complexity" evidence="1">
    <location>
        <begin position="129"/>
        <end position="142"/>
    </location>
</feature>
<reference evidence="4 5" key="1">
    <citation type="submission" date="2015-10" db="EMBL/GenBank/DDBJ databases">
        <authorList>
            <person name="Gilbert D.G."/>
        </authorList>
    </citation>
    <scope>NUCLEOTIDE SEQUENCE [LARGE SCALE GENOMIC DNA]</scope>
    <source>
        <strain evidence="4">COMA1</strain>
    </source>
</reference>
<feature type="compositionally biased region" description="Basic and acidic residues" evidence="1">
    <location>
        <begin position="147"/>
        <end position="171"/>
    </location>
</feature>